<accession>A0AA39IXQ4</accession>
<comment type="similarity">
    <text evidence="1">Belongs to the ribonucleoside diphosphate reductase small chain family.</text>
</comment>
<dbReference type="Gene3D" id="1.10.620.20">
    <property type="entry name" value="Ribonucleotide Reductase, subunit A"/>
    <property type="match status" value="1"/>
</dbReference>
<dbReference type="EMBL" id="JAUEPT010000095">
    <property type="protein sequence ID" value="KAK0432383.1"/>
    <property type="molecule type" value="Genomic_DNA"/>
</dbReference>
<dbReference type="AlphaFoldDB" id="A0AA39IXQ4"/>
<evidence type="ECO:0000313" key="2">
    <source>
        <dbReference type="EMBL" id="KAK0432383.1"/>
    </source>
</evidence>
<dbReference type="PANTHER" id="PTHR23409">
    <property type="entry name" value="RIBONUCLEOSIDE-DIPHOSPHATE REDUCTASE SMALL CHAIN"/>
    <property type="match status" value="1"/>
</dbReference>
<organism evidence="2 3">
    <name type="scientific">Armillaria borealis</name>
    <dbReference type="NCBI Taxonomy" id="47425"/>
    <lineage>
        <taxon>Eukaryota</taxon>
        <taxon>Fungi</taxon>
        <taxon>Dikarya</taxon>
        <taxon>Basidiomycota</taxon>
        <taxon>Agaricomycotina</taxon>
        <taxon>Agaricomycetes</taxon>
        <taxon>Agaricomycetidae</taxon>
        <taxon>Agaricales</taxon>
        <taxon>Marasmiineae</taxon>
        <taxon>Physalacriaceae</taxon>
        <taxon>Armillaria</taxon>
    </lineage>
</organism>
<dbReference type="InterPro" id="IPR000358">
    <property type="entry name" value="RNR_small_fam"/>
</dbReference>
<keyword evidence="3" id="KW-1185">Reference proteome</keyword>
<dbReference type="SUPFAM" id="SSF47240">
    <property type="entry name" value="Ferritin-like"/>
    <property type="match status" value="1"/>
</dbReference>
<gene>
    <name evidence="2" type="ORF">EV421DRAFT_1893165</name>
</gene>
<name>A0AA39IXQ4_9AGAR</name>
<sequence>MYFDFSIPTILRHPIITNTLSFVCRVILASQEGRAHILNIDPSVNADPLLDPSDERLIIFPLKDGDIWDFYKQQEASFWTAEEIDLSCDAHDWSMKLTDSERSFFSMILAFFASADSILPEARFFYGFQAAMENIHSEVYSLLIETVITNTLERDHLLHSIAEFPSVAAKAQWALKWIKSSAPFPQCLVAFAAIEGICFSGSFAAIYWVKKRGILPGLCFSNELICRDKGLHTEFTCLLFNKLKSQLAPSDIIAILTEACEIEKAFWTNIMPTAMASMNVQLMGEYIEFVMDRLLVTLNVGKVYNTSNLFPFMEMISLKGKTNFFERRNAEYSLASIRKQRANFKELEFDADF</sequence>
<dbReference type="CDD" id="cd01049">
    <property type="entry name" value="RNRR2"/>
    <property type="match status" value="1"/>
</dbReference>
<dbReference type="InterPro" id="IPR033909">
    <property type="entry name" value="RNR_small"/>
</dbReference>
<dbReference type="GO" id="GO:0009263">
    <property type="term" value="P:deoxyribonucleotide biosynthetic process"/>
    <property type="evidence" value="ECO:0007669"/>
    <property type="project" value="InterPro"/>
</dbReference>
<protein>
    <submittedName>
        <fullName evidence="2">Ribonucleotide reductase m2 polypeptide</fullName>
    </submittedName>
</protein>
<dbReference type="InterPro" id="IPR009078">
    <property type="entry name" value="Ferritin-like_SF"/>
</dbReference>
<dbReference type="InterPro" id="IPR012348">
    <property type="entry name" value="RNR-like"/>
</dbReference>
<dbReference type="Proteomes" id="UP001175226">
    <property type="component" value="Unassembled WGS sequence"/>
</dbReference>
<evidence type="ECO:0000313" key="3">
    <source>
        <dbReference type="Proteomes" id="UP001175226"/>
    </source>
</evidence>
<dbReference type="Pfam" id="PF00268">
    <property type="entry name" value="Ribonuc_red_sm"/>
    <property type="match status" value="1"/>
</dbReference>
<comment type="caution">
    <text evidence="2">The sequence shown here is derived from an EMBL/GenBank/DDBJ whole genome shotgun (WGS) entry which is preliminary data.</text>
</comment>
<dbReference type="PANTHER" id="PTHR23409:SF18">
    <property type="entry name" value="RIBONUCLEOSIDE-DIPHOSPHATE REDUCTASE SUBUNIT M2"/>
    <property type="match status" value="1"/>
</dbReference>
<dbReference type="GO" id="GO:0016491">
    <property type="term" value="F:oxidoreductase activity"/>
    <property type="evidence" value="ECO:0007669"/>
    <property type="project" value="InterPro"/>
</dbReference>
<dbReference type="InterPro" id="IPR030475">
    <property type="entry name" value="RNR_small_AS"/>
</dbReference>
<evidence type="ECO:0000256" key="1">
    <source>
        <dbReference type="ARBA" id="ARBA00009303"/>
    </source>
</evidence>
<reference evidence="2" key="1">
    <citation type="submission" date="2023-06" db="EMBL/GenBank/DDBJ databases">
        <authorList>
            <consortium name="Lawrence Berkeley National Laboratory"/>
            <person name="Ahrendt S."/>
            <person name="Sahu N."/>
            <person name="Indic B."/>
            <person name="Wong-Bajracharya J."/>
            <person name="Merenyi Z."/>
            <person name="Ke H.-M."/>
            <person name="Monk M."/>
            <person name="Kocsube S."/>
            <person name="Drula E."/>
            <person name="Lipzen A."/>
            <person name="Balint B."/>
            <person name="Henrissat B."/>
            <person name="Andreopoulos B."/>
            <person name="Martin F.M."/>
            <person name="Harder C.B."/>
            <person name="Rigling D."/>
            <person name="Ford K.L."/>
            <person name="Foster G.D."/>
            <person name="Pangilinan J."/>
            <person name="Papanicolaou A."/>
            <person name="Barry K."/>
            <person name="LaButti K."/>
            <person name="Viragh M."/>
            <person name="Koriabine M."/>
            <person name="Yan M."/>
            <person name="Riley R."/>
            <person name="Champramary S."/>
            <person name="Plett K.L."/>
            <person name="Tsai I.J."/>
            <person name="Slot J."/>
            <person name="Sipos G."/>
            <person name="Plett J."/>
            <person name="Nagy L.G."/>
            <person name="Grigoriev I.V."/>
        </authorList>
    </citation>
    <scope>NUCLEOTIDE SEQUENCE</scope>
    <source>
        <strain evidence="2">FPL87.14</strain>
    </source>
</reference>
<proteinExistence type="inferred from homology"/>
<dbReference type="PROSITE" id="PS00368">
    <property type="entry name" value="RIBORED_SMALL"/>
    <property type="match status" value="1"/>
</dbReference>